<evidence type="ECO:0000313" key="9">
    <source>
        <dbReference type="EMBL" id="KAG6422891.1"/>
    </source>
</evidence>
<accession>A0A8X9A045</accession>
<dbReference type="CDD" id="cd03784">
    <property type="entry name" value="GT1_Gtf-like"/>
    <property type="match status" value="3"/>
</dbReference>
<protein>
    <recommendedName>
        <fullName evidence="7">anthocyanidin 3-O-glucoside 5-O-glucosyltransferase</fullName>
        <ecNumber evidence="7">2.4.1.298</ecNumber>
    </recommendedName>
</protein>
<gene>
    <name evidence="9" type="ORF">SASPL_113273</name>
</gene>
<reference evidence="9" key="2">
    <citation type="submission" date="2020-08" db="EMBL/GenBank/DDBJ databases">
        <title>Plant Genome Project.</title>
        <authorList>
            <person name="Zhang R.-G."/>
        </authorList>
    </citation>
    <scope>NUCLEOTIDE SEQUENCE</scope>
    <source>
        <strain evidence="9">Huo1</strain>
        <tissue evidence="9">Leaf</tissue>
    </source>
</reference>
<evidence type="ECO:0000256" key="6">
    <source>
        <dbReference type="ARBA" id="ARBA00056922"/>
    </source>
</evidence>
<feature type="domain" description="Glycosyltransferase N-terminal" evidence="8">
    <location>
        <begin position="8"/>
        <end position="49"/>
    </location>
</feature>
<evidence type="ECO:0000256" key="1">
    <source>
        <dbReference type="ARBA" id="ARBA00004935"/>
    </source>
</evidence>
<keyword evidence="10" id="KW-1185">Reference proteome</keyword>
<dbReference type="Pfam" id="PF00201">
    <property type="entry name" value="UDPGT"/>
    <property type="match status" value="3"/>
</dbReference>
<dbReference type="GO" id="GO:0102816">
    <property type="term" value="F:UDP-D-glucose:delphinidin 3-O-glucosyl-5-O-caffeoylglucoside -O-beta-D-glucosyltransferase activity"/>
    <property type="evidence" value="ECO:0007669"/>
    <property type="project" value="UniProtKB-EC"/>
</dbReference>
<name>A0A8X9A045_SALSN</name>
<evidence type="ECO:0000256" key="3">
    <source>
        <dbReference type="ARBA" id="ARBA00022679"/>
    </source>
</evidence>
<dbReference type="GO" id="GO:0080043">
    <property type="term" value="F:quercetin 3-O-glucosyltransferase activity"/>
    <property type="evidence" value="ECO:0007669"/>
    <property type="project" value="TreeGrafter"/>
</dbReference>
<keyword evidence="3" id="KW-0808">Transferase</keyword>
<dbReference type="PANTHER" id="PTHR11926:SF1560">
    <property type="entry name" value="UDP-GLYCOSYLTRANSFERASE 74E1-RELATED"/>
    <property type="match status" value="1"/>
</dbReference>
<organism evidence="9">
    <name type="scientific">Salvia splendens</name>
    <name type="common">Scarlet sage</name>
    <dbReference type="NCBI Taxonomy" id="180675"/>
    <lineage>
        <taxon>Eukaryota</taxon>
        <taxon>Viridiplantae</taxon>
        <taxon>Streptophyta</taxon>
        <taxon>Embryophyta</taxon>
        <taxon>Tracheophyta</taxon>
        <taxon>Spermatophyta</taxon>
        <taxon>Magnoliopsida</taxon>
        <taxon>eudicotyledons</taxon>
        <taxon>Gunneridae</taxon>
        <taxon>Pentapetalae</taxon>
        <taxon>asterids</taxon>
        <taxon>lamiids</taxon>
        <taxon>Lamiales</taxon>
        <taxon>Lamiaceae</taxon>
        <taxon>Nepetoideae</taxon>
        <taxon>Mentheae</taxon>
        <taxon>Salviinae</taxon>
        <taxon>Salvia</taxon>
        <taxon>Salvia subgen. Calosphace</taxon>
        <taxon>core Calosphace</taxon>
    </lineage>
</organism>
<evidence type="ECO:0000256" key="2">
    <source>
        <dbReference type="ARBA" id="ARBA00009995"/>
    </source>
</evidence>
<dbReference type="SUPFAM" id="SSF53756">
    <property type="entry name" value="UDP-Glycosyltransferase/glycogen phosphorylase"/>
    <property type="match status" value="3"/>
</dbReference>
<dbReference type="PROSITE" id="PS00375">
    <property type="entry name" value="UDPGT"/>
    <property type="match status" value="3"/>
</dbReference>
<evidence type="ECO:0000259" key="8">
    <source>
        <dbReference type="Pfam" id="PF26168"/>
    </source>
</evidence>
<dbReference type="InterPro" id="IPR002213">
    <property type="entry name" value="UDP_glucos_trans"/>
</dbReference>
<comment type="pathway">
    <text evidence="1">Pigment biosynthesis; anthocyanin biosynthesis.</text>
</comment>
<proteinExistence type="inferred from homology"/>
<evidence type="ECO:0000313" key="10">
    <source>
        <dbReference type="Proteomes" id="UP000298416"/>
    </source>
</evidence>
<evidence type="ECO:0000256" key="5">
    <source>
        <dbReference type="ARBA" id="ARBA00050360"/>
    </source>
</evidence>
<reference evidence="9" key="1">
    <citation type="submission" date="2018-01" db="EMBL/GenBank/DDBJ databases">
        <authorList>
            <person name="Mao J.F."/>
        </authorList>
    </citation>
    <scope>NUCLEOTIDE SEQUENCE</scope>
    <source>
        <strain evidence="9">Huo1</strain>
        <tissue evidence="9">Leaf</tissue>
    </source>
</reference>
<comment type="function">
    <text evidence="6">Catalyzes the glucosylation at the O-5 position of anthocyanidin 3-glucosides to form anthocyanidin 3,5-di-O-glucosides using UDP-glucose as sugar donor. Anthocyanidin 3,5-di-O-glucosides are molecules that are responsible for pigmentation. Also acts on anthocyanidin 3-O-(6-O-malonylglucoside). Much less active with hydroxycinnamoylglucose derivatives. No activity in the absence of the 3-O-glucoside group.</text>
</comment>
<dbReference type="InterPro" id="IPR058980">
    <property type="entry name" value="Glyco_transf_N"/>
</dbReference>
<keyword evidence="4" id="KW-0732">Signal</keyword>
<dbReference type="Proteomes" id="UP000298416">
    <property type="component" value="Unassembled WGS sequence"/>
</dbReference>
<dbReference type="GO" id="GO:0080044">
    <property type="term" value="F:quercetin 7-O-glucosyltransferase activity"/>
    <property type="evidence" value="ECO:0007669"/>
    <property type="project" value="TreeGrafter"/>
</dbReference>
<comment type="similarity">
    <text evidence="2">Belongs to the UDP-glycosyltransferase family.</text>
</comment>
<evidence type="ECO:0000256" key="4">
    <source>
        <dbReference type="ARBA" id="ARBA00022729"/>
    </source>
</evidence>
<evidence type="ECO:0000256" key="7">
    <source>
        <dbReference type="ARBA" id="ARBA00066781"/>
    </source>
</evidence>
<comment type="catalytic activity">
    <reaction evidence="5">
        <text>an anthocyanidin 3-O-beta-D-glucoside + UDP-alpha-D-glucose = an anthocyanidin 3,5-di-O-beta-D-glucoside + UDP + 2 H(+)</text>
        <dbReference type="Rhea" id="RHEA:35423"/>
        <dbReference type="ChEBI" id="CHEBI:15378"/>
        <dbReference type="ChEBI" id="CHEBI:16307"/>
        <dbReference type="ChEBI" id="CHEBI:57503"/>
        <dbReference type="ChEBI" id="CHEBI:58223"/>
        <dbReference type="ChEBI" id="CHEBI:58885"/>
        <dbReference type="EC" id="2.4.1.298"/>
    </reaction>
</comment>
<dbReference type="InterPro" id="IPR035595">
    <property type="entry name" value="UDP_glycos_trans_CS"/>
</dbReference>
<sequence>MDTGRKAQVVVIPYPAQGHINPILAFAKSLASKGLLVAFVTTTSIAKSATFSDCASLTLHTVSDGSEHVDGTETVEAYFNRLRCKFSTNLADYIDSHMRGARAIIYDSVMPWVLDIAKDRGMVGACFFTHSCSFSAVVHHLGQGLLLRFPYEDDVAVVSLPALPRLEKRDLPSFPHLAPNLNLHYLVKHLTDQFSNLERVDWIFFNTFDKLETEILEWMRSRWAIATIGPTFLLHGQDKKQSISMFEPKADAYREWLESRGPNSVVYVSFGSIASLEKEQMAELGHALLATGHHFLWVVRSSELNKLPPDFANTTAGKGLIVEWCHQPEVLAHRAVECFVTHCGWNSTLEGLSHGVPLVAMAQWVDQTTNAKFVADEWGAGVRCGGGDGIVGREEIAMCIERVVGGDEIRRNALRWKELAAEAVGKGGSSDNNSKRLASTSIEIDVLIAIDSNLLRLRLRCHTLHLTGVEINVLIEQEVCLKSGRKAQVIVIPYPAQGHINPALAFAKCLASKGLLVAVVTTTSIAKSANFSDCASLTLHTVSDGSEHVEGTETVKAYLKRFRCNFSRNLADFMDNHMSCARAIIYDSIMPWVLDIAKDRGLAGACFFTQSCGVSAVFHHLGQGLQLRYPYEDDVAVSLPALPPLEKRDLPSFCHLVDPDQCAVKLLNDQFSNLDRADWVFFNTFDNLETRILEWMRRRWAITTIGPTFLLLGEAKKHSISMFEPKADAYREWLESRETHSVIYVSFGSIASLEKEQMAELGHALLNTGRHFLWVVRSSELDKLPPDFANTAAGKGLVVEWCHQPEVLAHKAVACFVTHCGWNSTLEGLSHGVPLVAMAQWVDQNTNAKLVADVWGAGARCGGGDGIVGREEIAMCIERVVGGDVRIRRNALRWKELAAEAVGKGGSSDVSVLDFVSKIVFDDGMDFSPTSVLISLTIREVVMVPYPAQGHINPAAALAESLTLHGLRVTLTTTISLSKTATFHHTSITIHPLSDGHEQVTQPETVEAYFARLKANLSRSLAAFLDECSQVKAVIYDSVMPWVLDIAHQRGLLGATFFALPCSVTAVYYHLRQGLLRFPYDQDSTVNLPALPPLRPHHLPSFARLDEPRFGVDLIGQQFDNLQRADWIFFNSFHTLESQVLDWMARLWPVKTIGPTYLILQKSKGLVSNHIINLFDPKQDEACRKWLDAKGSGSVVYVSFGSLACLRKEQMEELAHGLAMSNCPFLWVVRASEMDKIKNLDLEKGLIVEWCHQPQVLAHRAVACFLSHCGWNSTLEALSHGVPLVAMAQQYDQPINAMFVEDVWGFGIGVKAGEDGIVGREEIAMRIKQVVEGDEGIELKKNASKWKSLAHEAVEQGGTSATNIDEFVSALRKIE</sequence>
<dbReference type="EMBL" id="PNBA02000005">
    <property type="protein sequence ID" value="KAG6422891.1"/>
    <property type="molecule type" value="Genomic_DNA"/>
</dbReference>
<dbReference type="Pfam" id="PF26168">
    <property type="entry name" value="Glyco_transf_N"/>
    <property type="match status" value="1"/>
</dbReference>
<dbReference type="EC" id="2.4.1.298" evidence="7"/>
<comment type="caution">
    <text evidence="9">The sequence shown here is derived from an EMBL/GenBank/DDBJ whole genome shotgun (WGS) entry which is preliminary data.</text>
</comment>
<dbReference type="PANTHER" id="PTHR11926">
    <property type="entry name" value="GLUCOSYL/GLUCURONOSYL TRANSFERASES"/>
    <property type="match status" value="1"/>
</dbReference>
<dbReference type="Gene3D" id="3.40.50.2000">
    <property type="entry name" value="Glycogen Phosphorylase B"/>
    <property type="match status" value="6"/>
</dbReference>
<dbReference type="FunFam" id="3.40.50.2000:FF:000019">
    <property type="entry name" value="Glycosyltransferase"/>
    <property type="match status" value="3"/>
</dbReference>